<dbReference type="Proteomes" id="UP000546126">
    <property type="component" value="Unassembled WGS sequence"/>
</dbReference>
<dbReference type="RefSeq" id="WP_175598415.1">
    <property type="nucleotide sequence ID" value="NZ_JABWGO010000001.1"/>
</dbReference>
<organism evidence="1 2">
    <name type="scientific">Nonomuraea rhodomycinica</name>
    <dbReference type="NCBI Taxonomy" id="1712872"/>
    <lineage>
        <taxon>Bacteria</taxon>
        <taxon>Bacillati</taxon>
        <taxon>Actinomycetota</taxon>
        <taxon>Actinomycetes</taxon>
        <taxon>Streptosporangiales</taxon>
        <taxon>Streptosporangiaceae</taxon>
        <taxon>Nonomuraea</taxon>
    </lineage>
</organism>
<keyword evidence="2" id="KW-1185">Reference proteome</keyword>
<dbReference type="EMBL" id="JABWGO010000001">
    <property type="protein sequence ID" value="NUW38781.1"/>
    <property type="molecule type" value="Genomic_DNA"/>
</dbReference>
<name>A0A7Y6IIT5_9ACTN</name>
<evidence type="ECO:0008006" key="3">
    <source>
        <dbReference type="Google" id="ProtNLM"/>
    </source>
</evidence>
<comment type="caution">
    <text evidence="1">The sequence shown here is derived from an EMBL/GenBank/DDBJ whole genome shotgun (WGS) entry which is preliminary data.</text>
</comment>
<accession>A0A7Y6IIT5</accession>
<reference evidence="1 2" key="1">
    <citation type="submission" date="2020-06" db="EMBL/GenBank/DDBJ databases">
        <authorList>
            <person name="Chanama M."/>
        </authorList>
    </citation>
    <scope>NUCLEOTIDE SEQUENCE [LARGE SCALE GENOMIC DNA]</scope>
    <source>
        <strain evidence="1 2">TBRC6557</strain>
    </source>
</reference>
<dbReference type="AlphaFoldDB" id="A0A7Y6IIT5"/>
<sequence length="194" mass="20260">MTRHGTDGIDAPAAARAVTTQGNAALAETAQAEAALVETAQAEAALVETARADAALVETARAGTALEGLVRAEVVRHHEVIGRWLAGTAPREAFGEFAGAHAPGFALVAPDGRLLSRAEVLAEVEAAHGRVPGARIEIRHVTVVAAAGSLVVAAYEEWQQGRGRRSTVVFERGPADRLSWLRLHETLLGRSGAE</sequence>
<dbReference type="InterPro" id="IPR032710">
    <property type="entry name" value="NTF2-like_dom_sf"/>
</dbReference>
<proteinExistence type="predicted"/>
<evidence type="ECO:0000313" key="2">
    <source>
        <dbReference type="Proteomes" id="UP000546126"/>
    </source>
</evidence>
<evidence type="ECO:0000313" key="1">
    <source>
        <dbReference type="EMBL" id="NUW38781.1"/>
    </source>
</evidence>
<protein>
    <recommendedName>
        <fullName evidence="3">DUF4440 domain-containing protein</fullName>
    </recommendedName>
</protein>
<gene>
    <name evidence="1" type="ORF">HT134_01370</name>
</gene>
<dbReference type="SUPFAM" id="SSF54427">
    <property type="entry name" value="NTF2-like"/>
    <property type="match status" value="1"/>
</dbReference>
<dbReference type="Gene3D" id="3.10.450.50">
    <property type="match status" value="1"/>
</dbReference>